<dbReference type="InterPro" id="IPR023210">
    <property type="entry name" value="NADP_OxRdtase_dom"/>
</dbReference>
<dbReference type="Gene3D" id="3.20.20.100">
    <property type="entry name" value="NADP-dependent oxidoreductase domain"/>
    <property type="match status" value="1"/>
</dbReference>
<reference evidence="3" key="1">
    <citation type="submission" date="2018-03" db="EMBL/GenBank/DDBJ databases">
        <authorList>
            <person name="Sun L."/>
            <person name="Liu H."/>
            <person name="Chen W."/>
            <person name="Huang K."/>
            <person name="Liu W."/>
            <person name="Gao X."/>
        </authorList>
    </citation>
    <scope>NUCLEOTIDE SEQUENCE [LARGE SCALE GENOMIC DNA]</scope>
    <source>
        <strain evidence="3">SH9</strain>
    </source>
</reference>
<dbReference type="EMBL" id="PVZS01000004">
    <property type="protein sequence ID" value="PSC06183.1"/>
    <property type="molecule type" value="Genomic_DNA"/>
</dbReference>
<dbReference type="PANTHER" id="PTHR42686:SF1">
    <property type="entry name" value="GH17980P-RELATED"/>
    <property type="match status" value="1"/>
</dbReference>
<sequence>MQTRSFITPHGARLDVSLMGFGAAPLGDLYERLDEREALATLEAAHDAGVTLFDASPHYGNGLAEVRCGAVLRRFPRDSVVFSTKVGRVMDPFSAVEKPRDDVISPGFAGGFPHRARFDYSYDGTMRSVEQSLLRTGFDRIDILLIHDVDVWTHGSDFERRFGEAMGGAYRALDELRRTGFCKAIGVGINEADVSARFLREGDFDVTLLAGRYSLLEQPALEEFLPLAVQKKVGVMLGGVFNSGILATGAAPGAKFNYAPAPADILERVRRIEAVCARHGVPLRQAALAFAAAHPAVISVVIGAVKPGEIRANAADVNAAIPPALWSELKGEGLLAQDAPTP</sequence>
<evidence type="ECO:0000313" key="2">
    <source>
        <dbReference type="EMBL" id="PSC06183.1"/>
    </source>
</evidence>
<dbReference type="AlphaFoldDB" id="A0A2T1HWW7"/>
<dbReference type="Pfam" id="PF00248">
    <property type="entry name" value="Aldo_ket_red"/>
    <property type="match status" value="1"/>
</dbReference>
<dbReference type="Proteomes" id="UP000239772">
    <property type="component" value="Unassembled WGS sequence"/>
</dbReference>
<dbReference type="PANTHER" id="PTHR42686">
    <property type="entry name" value="GH17980P-RELATED"/>
    <property type="match status" value="1"/>
</dbReference>
<accession>A0A2T1HWW7</accession>
<feature type="domain" description="NADP-dependent oxidoreductase" evidence="1">
    <location>
        <begin position="19"/>
        <end position="328"/>
    </location>
</feature>
<dbReference type="OrthoDB" id="9768851at2"/>
<dbReference type="SUPFAM" id="SSF51430">
    <property type="entry name" value="NAD(P)-linked oxidoreductase"/>
    <property type="match status" value="1"/>
</dbReference>
<evidence type="ECO:0000313" key="3">
    <source>
        <dbReference type="Proteomes" id="UP000239772"/>
    </source>
</evidence>
<comment type="caution">
    <text evidence="2">The sequence shown here is derived from an EMBL/GenBank/DDBJ whole genome shotgun (WGS) entry which is preliminary data.</text>
</comment>
<dbReference type="RefSeq" id="WP_106335591.1">
    <property type="nucleotide sequence ID" value="NZ_PVZS01000004.1"/>
</dbReference>
<dbReference type="GO" id="GO:0016491">
    <property type="term" value="F:oxidoreductase activity"/>
    <property type="evidence" value="ECO:0007669"/>
    <property type="project" value="InterPro"/>
</dbReference>
<protein>
    <submittedName>
        <fullName evidence="2">Pyridoxal 4-dehydrogenase</fullName>
    </submittedName>
</protein>
<proteinExistence type="predicted"/>
<evidence type="ECO:0000259" key="1">
    <source>
        <dbReference type="Pfam" id="PF00248"/>
    </source>
</evidence>
<organism evidence="2 3">
    <name type="scientific">Alsobacter soli</name>
    <dbReference type="NCBI Taxonomy" id="2109933"/>
    <lineage>
        <taxon>Bacteria</taxon>
        <taxon>Pseudomonadati</taxon>
        <taxon>Pseudomonadota</taxon>
        <taxon>Alphaproteobacteria</taxon>
        <taxon>Hyphomicrobiales</taxon>
        <taxon>Alsobacteraceae</taxon>
        <taxon>Alsobacter</taxon>
    </lineage>
</organism>
<keyword evidence="3" id="KW-1185">Reference proteome</keyword>
<dbReference type="InterPro" id="IPR036812">
    <property type="entry name" value="NAD(P)_OxRdtase_dom_sf"/>
</dbReference>
<name>A0A2T1HWW7_9HYPH</name>
<dbReference type="GO" id="GO:0005829">
    <property type="term" value="C:cytosol"/>
    <property type="evidence" value="ECO:0007669"/>
    <property type="project" value="TreeGrafter"/>
</dbReference>
<dbReference type="InterPro" id="IPR020471">
    <property type="entry name" value="AKR"/>
</dbReference>
<gene>
    <name evidence="2" type="ORF">SLNSH_05125</name>
</gene>